<dbReference type="AlphaFoldDB" id="A0AA38U6K3"/>
<sequence>MENQRNSNQNIESGIFNHAQNVTVTGGEFNVAERDIHKNYYYLSSDEEKKLHDWLAAPDSSITYATALNKKVAGTGQWILEDPVYLKWKEEGSILCIQGQGRNLKSS</sequence>
<protein>
    <submittedName>
        <fullName evidence="1">Uncharacterized protein</fullName>
    </submittedName>
</protein>
<dbReference type="EMBL" id="MU806728">
    <property type="protein sequence ID" value="KAJ3833292.1"/>
    <property type="molecule type" value="Genomic_DNA"/>
</dbReference>
<comment type="caution">
    <text evidence="1">The sequence shown here is derived from an EMBL/GenBank/DDBJ whole genome shotgun (WGS) entry which is preliminary data.</text>
</comment>
<proteinExistence type="predicted"/>
<evidence type="ECO:0000313" key="1">
    <source>
        <dbReference type="EMBL" id="KAJ3833292.1"/>
    </source>
</evidence>
<gene>
    <name evidence="1" type="ORF">F5878DRAFT_633095</name>
</gene>
<dbReference type="Proteomes" id="UP001163846">
    <property type="component" value="Unassembled WGS sequence"/>
</dbReference>
<name>A0AA38U6K3_9AGAR</name>
<reference evidence="1" key="1">
    <citation type="submission" date="2022-08" db="EMBL/GenBank/DDBJ databases">
        <authorList>
            <consortium name="DOE Joint Genome Institute"/>
            <person name="Min B."/>
            <person name="Riley R."/>
            <person name="Sierra-Patev S."/>
            <person name="Naranjo-Ortiz M."/>
            <person name="Looney B."/>
            <person name="Konkel Z."/>
            <person name="Slot J.C."/>
            <person name="Sakamoto Y."/>
            <person name="Steenwyk J.L."/>
            <person name="Rokas A."/>
            <person name="Carro J."/>
            <person name="Camarero S."/>
            <person name="Ferreira P."/>
            <person name="Molpeceres G."/>
            <person name="Ruiz-Duenas F.J."/>
            <person name="Serrano A."/>
            <person name="Henrissat B."/>
            <person name="Drula E."/>
            <person name="Hughes K.W."/>
            <person name="Mata J.L."/>
            <person name="Ishikawa N.K."/>
            <person name="Vargas-Isla R."/>
            <person name="Ushijima S."/>
            <person name="Smith C.A."/>
            <person name="Ahrendt S."/>
            <person name="Andreopoulos W."/>
            <person name="He G."/>
            <person name="Labutti K."/>
            <person name="Lipzen A."/>
            <person name="Ng V."/>
            <person name="Sandor L."/>
            <person name="Barry K."/>
            <person name="Martinez A.T."/>
            <person name="Xiao Y."/>
            <person name="Gibbons J.G."/>
            <person name="Terashima K."/>
            <person name="Hibbett D.S."/>
            <person name="Grigoriev I.V."/>
        </authorList>
    </citation>
    <scope>NUCLEOTIDE SEQUENCE</scope>
    <source>
        <strain evidence="1">TFB9207</strain>
    </source>
</reference>
<evidence type="ECO:0000313" key="2">
    <source>
        <dbReference type="Proteomes" id="UP001163846"/>
    </source>
</evidence>
<accession>A0AA38U6K3</accession>
<organism evidence="1 2">
    <name type="scientific">Lentinula raphanica</name>
    <dbReference type="NCBI Taxonomy" id="153919"/>
    <lineage>
        <taxon>Eukaryota</taxon>
        <taxon>Fungi</taxon>
        <taxon>Dikarya</taxon>
        <taxon>Basidiomycota</taxon>
        <taxon>Agaricomycotina</taxon>
        <taxon>Agaricomycetes</taxon>
        <taxon>Agaricomycetidae</taxon>
        <taxon>Agaricales</taxon>
        <taxon>Marasmiineae</taxon>
        <taxon>Omphalotaceae</taxon>
        <taxon>Lentinula</taxon>
    </lineage>
</organism>
<keyword evidence="2" id="KW-1185">Reference proteome</keyword>